<comment type="caution">
    <text evidence="2">The sequence shown here is derived from an EMBL/GenBank/DDBJ whole genome shotgun (WGS) entry which is preliminary data.</text>
</comment>
<sequence length="413" mass="44199">MKLPKFGLPGFLSPGVAQHVKPQALPTGEKTARKSNSLLDVLARRVNGQKSDSTSTARHAIYRAGRSVQSRPARPDAGAGRAGLAESSGLSPEILTRFQALKGGPVPPQAELFARFEALKRPPVRSKPESVAVQSRPARPDAGAGRAGLAGLAESSGLNPEILTRFQALKGGPVPSQAELFARFEALKHSPVQSKPEPVADLHTLLQELKKSPGPTHAAAAPARRAAVPKLSVQQARAQGLATPSRPAPPIPLDGTPAKFKQLHLQYRDAPIMFRRTNSGVAQKLSMPELGFFTSKKNNLQTLLDKRASLTTNLQSLHGLIENNRSAPHDLGKIQQFMQVTRSEIKNLRDSDRAAPGAATRQQILALATQLKQASAIAQDLESIIKQAQLSMSLFNDAQALLGKVNQRIGSYG</sequence>
<feature type="compositionally biased region" description="Low complexity" evidence="1">
    <location>
        <begin position="135"/>
        <end position="148"/>
    </location>
</feature>
<evidence type="ECO:0000313" key="3">
    <source>
        <dbReference type="Proteomes" id="UP001495910"/>
    </source>
</evidence>
<feature type="compositionally biased region" description="Low complexity" evidence="1">
    <location>
        <begin position="71"/>
        <end position="85"/>
    </location>
</feature>
<feature type="region of interest" description="Disordered" evidence="1">
    <location>
        <begin position="123"/>
        <end position="148"/>
    </location>
</feature>
<reference evidence="2 3" key="1">
    <citation type="submission" date="2024-02" db="EMBL/GenBank/DDBJ databases">
        <title>Draft genome sequence of Collimonas sp. strain H4R21, an effective mineral-weathering bacterial strain isolated from the beech rhizosphere.</title>
        <authorList>
            <person name="Morin E."/>
            <person name="Uroz S."/>
            <person name="Leveau J.H.J."/>
            <person name="Kumar R."/>
            <person name="Rey M.W."/>
            <person name="Pham J."/>
        </authorList>
    </citation>
    <scope>NUCLEOTIDE SEQUENCE [LARGE SCALE GENOMIC DNA]</scope>
    <source>
        <strain evidence="2 3">H4R21</strain>
    </source>
</reference>
<proteinExistence type="predicted"/>
<name>A0ABU9PP90_9BURK</name>
<evidence type="ECO:0000256" key="1">
    <source>
        <dbReference type="SAM" id="MobiDB-lite"/>
    </source>
</evidence>
<keyword evidence="3" id="KW-1185">Reference proteome</keyword>
<organism evidence="2 3">
    <name type="scientific">Collimonas rhizosphaerae</name>
    <dbReference type="NCBI Taxonomy" id="3126357"/>
    <lineage>
        <taxon>Bacteria</taxon>
        <taxon>Pseudomonadati</taxon>
        <taxon>Pseudomonadota</taxon>
        <taxon>Betaproteobacteria</taxon>
        <taxon>Burkholderiales</taxon>
        <taxon>Oxalobacteraceae</taxon>
        <taxon>Collimonas</taxon>
    </lineage>
</organism>
<gene>
    <name evidence="2" type="ORF">V8G57_00245</name>
</gene>
<evidence type="ECO:0000313" key="2">
    <source>
        <dbReference type="EMBL" id="MEM4985805.1"/>
    </source>
</evidence>
<dbReference type="RefSeq" id="WP_342827712.1">
    <property type="nucleotide sequence ID" value="NZ_JBANDC010000001.1"/>
</dbReference>
<protein>
    <submittedName>
        <fullName evidence="2">Uncharacterized protein</fullName>
    </submittedName>
</protein>
<accession>A0ABU9PP90</accession>
<feature type="region of interest" description="Disordered" evidence="1">
    <location>
        <begin position="63"/>
        <end position="86"/>
    </location>
</feature>
<dbReference type="EMBL" id="JBANDC010000001">
    <property type="protein sequence ID" value="MEM4985805.1"/>
    <property type="molecule type" value="Genomic_DNA"/>
</dbReference>
<dbReference type="Proteomes" id="UP001495910">
    <property type="component" value="Unassembled WGS sequence"/>
</dbReference>